<evidence type="ECO:0000313" key="2">
    <source>
        <dbReference type="Proteomes" id="UP000023582"/>
    </source>
</evidence>
<protein>
    <submittedName>
        <fullName evidence="1">Uncharacterized protein</fullName>
    </submittedName>
</protein>
<reference evidence="1 2" key="1">
    <citation type="journal article" date="2014" name="Genome Announc.">
        <title>Complete Genome Sequence of Neisseria meningitidis Serogroup A Strain NMA510612, Isolated from a Patient with Bacterial Meningitis in China.</title>
        <authorList>
            <person name="Zhang Y."/>
            <person name="Yang J."/>
            <person name="Xu L."/>
            <person name="Zhu Y."/>
            <person name="Liu B."/>
            <person name="Shao Z."/>
            <person name="Zhang X."/>
            <person name="Jin Q."/>
        </authorList>
    </citation>
    <scope>NUCLEOTIDE SEQUENCE [LARGE SCALE GENOMIC DNA]</scope>
    <source>
        <strain evidence="2">NMA510612</strain>
    </source>
</reference>
<gene>
    <name evidence="1" type="ORF">NMA510612_0373</name>
</gene>
<dbReference type="AlphaFoldDB" id="X5F432"/>
<dbReference type="EMBL" id="CP007524">
    <property type="protein sequence ID" value="AHW74687.1"/>
    <property type="molecule type" value="Genomic_DNA"/>
</dbReference>
<reference evidence="2" key="2">
    <citation type="submission" date="2014-02" db="EMBL/GenBank/DDBJ databases">
        <title>Complete Genome Sequence of Neisseria meningitides, serogroup A strain 510612.</title>
        <authorList>
            <person name="Zhang X."/>
            <person name="Zhang Y."/>
            <person name="Yang J."/>
            <person name="Zhu Y."/>
            <person name="Jin Q."/>
        </authorList>
    </citation>
    <scope>NUCLEOTIDE SEQUENCE</scope>
    <source>
        <strain evidence="2">NMA510612</strain>
    </source>
</reference>
<dbReference type="KEGG" id="nmx:NMA510612_0373"/>
<name>X5F432_NEIME</name>
<proteinExistence type="predicted"/>
<dbReference type="Proteomes" id="UP000023582">
    <property type="component" value="Chromosome"/>
</dbReference>
<dbReference type="PATRIC" id="fig|487.517.peg.378"/>
<accession>X5F432</accession>
<evidence type="ECO:0000313" key="1">
    <source>
        <dbReference type="EMBL" id="AHW74687.1"/>
    </source>
</evidence>
<organism evidence="1 2">
    <name type="scientific">Neisseria meningitidis</name>
    <dbReference type="NCBI Taxonomy" id="487"/>
    <lineage>
        <taxon>Bacteria</taxon>
        <taxon>Pseudomonadati</taxon>
        <taxon>Pseudomonadota</taxon>
        <taxon>Betaproteobacteria</taxon>
        <taxon>Neisseriales</taxon>
        <taxon>Neisseriaceae</taxon>
        <taxon>Neisseria</taxon>
    </lineage>
</organism>
<sequence>MQIVLLALRHRFGNRLQAFLRNFFTIDQLCRHIRPFVKQVENAENYRIFRLFLQQDAENKFALK</sequence>